<dbReference type="SMART" id="SM00220">
    <property type="entry name" value="S_TKc"/>
    <property type="match status" value="1"/>
</dbReference>
<evidence type="ECO:0000313" key="4">
    <source>
        <dbReference type="EnsemblMetazoa" id="ASIC017056-PA"/>
    </source>
</evidence>
<dbReference type="Proteomes" id="UP000030765">
    <property type="component" value="Unassembled WGS sequence"/>
</dbReference>
<feature type="compositionally biased region" description="Acidic residues" evidence="1">
    <location>
        <begin position="535"/>
        <end position="544"/>
    </location>
</feature>
<feature type="domain" description="Protein kinase" evidence="2">
    <location>
        <begin position="46"/>
        <end position="602"/>
    </location>
</feature>
<evidence type="ECO:0000256" key="1">
    <source>
        <dbReference type="SAM" id="MobiDB-lite"/>
    </source>
</evidence>
<dbReference type="EMBL" id="KE525342">
    <property type="protein sequence ID" value="KFB49044.1"/>
    <property type="molecule type" value="Genomic_DNA"/>
</dbReference>
<reference evidence="3 5" key="1">
    <citation type="journal article" date="2014" name="BMC Genomics">
        <title>Genome sequence of Anopheles sinensis provides insight into genetics basis of mosquito competence for malaria parasites.</title>
        <authorList>
            <person name="Zhou D."/>
            <person name="Zhang D."/>
            <person name="Ding G."/>
            <person name="Shi L."/>
            <person name="Hou Q."/>
            <person name="Ye Y."/>
            <person name="Xu Y."/>
            <person name="Zhou H."/>
            <person name="Xiong C."/>
            <person name="Li S."/>
            <person name="Yu J."/>
            <person name="Hong S."/>
            <person name="Yu X."/>
            <person name="Zou P."/>
            <person name="Chen C."/>
            <person name="Chang X."/>
            <person name="Wang W."/>
            <person name="Lv Y."/>
            <person name="Sun Y."/>
            <person name="Ma L."/>
            <person name="Shen B."/>
            <person name="Zhu C."/>
        </authorList>
    </citation>
    <scope>NUCLEOTIDE SEQUENCE [LARGE SCALE GENOMIC DNA]</scope>
</reference>
<feature type="compositionally biased region" description="Acidic residues" evidence="1">
    <location>
        <begin position="287"/>
        <end position="330"/>
    </location>
</feature>
<feature type="region of interest" description="Disordered" evidence="1">
    <location>
        <begin position="521"/>
        <end position="544"/>
    </location>
</feature>
<accession>A0A084WFQ0</accession>
<dbReference type="SUPFAM" id="SSF56112">
    <property type="entry name" value="Protein kinase-like (PK-like)"/>
    <property type="match status" value="1"/>
</dbReference>
<dbReference type="PROSITE" id="PS00108">
    <property type="entry name" value="PROTEIN_KINASE_ST"/>
    <property type="match status" value="1"/>
</dbReference>
<dbReference type="Gene3D" id="1.10.510.10">
    <property type="entry name" value="Transferase(Phosphotransferase) domain 1"/>
    <property type="match status" value="1"/>
</dbReference>
<feature type="compositionally biased region" description="Basic and acidic residues" evidence="1">
    <location>
        <begin position="468"/>
        <end position="479"/>
    </location>
</feature>
<dbReference type="EnsemblMetazoa" id="ASIC017056-RA">
    <property type="protein sequence ID" value="ASIC017056-PA"/>
    <property type="gene ID" value="ASIC017056"/>
</dbReference>
<evidence type="ECO:0000313" key="5">
    <source>
        <dbReference type="Proteomes" id="UP000030765"/>
    </source>
</evidence>
<feature type="region of interest" description="Disordered" evidence="1">
    <location>
        <begin position="605"/>
        <end position="642"/>
    </location>
</feature>
<dbReference type="Pfam" id="PF00069">
    <property type="entry name" value="Pkinase"/>
    <property type="match status" value="1"/>
</dbReference>
<dbReference type="InterPro" id="IPR008271">
    <property type="entry name" value="Ser/Thr_kinase_AS"/>
</dbReference>
<sequence length="642" mass="71314">MKKSDSPWKNSMMDLFSNPESVELGPADKNPANCDLQACVMEVPPTPLVTALGYCTGVKVYVVKRQLATVERSPWTIQMLCPRNDPTQKQLFEKRLSKEAALLLQLKHPNIAGYRSFGGIDEARNFIALEYLTTSLGQILENRYNTNAGALEAYKTKRMIIHLLRGLVYLHESAHILHGDIKSFNILIKKDFENATICDFGASAPVDQEGFLDRKKAPEGRYVGTSLWSAPEVFSNNPHLICVKADIFALGMTIYETLTLTPPHTFAGIMDETIRASVDRRPLEMSLEGEEEDGYEEEGEFAEEEDQIADEEDQIADEEDDVPEEDDEVHGEDGEVHGEDGAEEGVACEAPKGEMLEMIGDEEIEALCKDIVESHKRKLADDGEEHLLKKRKTSGEESVADSVGGKSPTADEDALGNPSNDGDVPRDDEQKEVVPTSPIPEAETSFAGSDDSGRTIPMKGRTIPVSGSERRRDEQKESDPASPMIDPEVISISSDESVEERPRSGIVLEVASDSEFEEYYEEESDQEFASHADAEGEYEEDDYEDGQYLNYAVLGTRPPIPSSIEIGKEHLPLVELFYVCTESLPNDRPTARQLLDAMTKTMWEQGETDALEQQTVDDEKKPNEDGGRRIKAVGPRNTAVER</sequence>
<name>A0A084WFQ0_ANOSI</name>
<protein>
    <submittedName>
        <fullName evidence="3 4">Protein serine/threonine kinase, putative</fullName>
    </submittedName>
</protein>
<feature type="compositionally biased region" description="Basic and acidic residues" evidence="1">
    <location>
        <begin position="331"/>
        <end position="340"/>
    </location>
</feature>
<dbReference type="AlphaFoldDB" id="A0A084WFQ0"/>
<dbReference type="InterPro" id="IPR000719">
    <property type="entry name" value="Prot_kinase_dom"/>
</dbReference>
<feature type="region of interest" description="Disordered" evidence="1">
    <location>
        <begin position="377"/>
        <end position="505"/>
    </location>
</feature>
<dbReference type="STRING" id="74873.A0A084WFQ0"/>
<feature type="compositionally biased region" description="Basic and acidic residues" evidence="1">
    <location>
        <begin position="377"/>
        <end position="387"/>
    </location>
</feature>
<dbReference type="GO" id="GO:0005524">
    <property type="term" value="F:ATP binding"/>
    <property type="evidence" value="ECO:0007669"/>
    <property type="project" value="InterPro"/>
</dbReference>
<dbReference type="OrthoDB" id="4062651at2759"/>
<proteinExistence type="predicted"/>
<keyword evidence="5" id="KW-1185">Reference proteome</keyword>
<evidence type="ECO:0000259" key="2">
    <source>
        <dbReference type="PROSITE" id="PS50011"/>
    </source>
</evidence>
<keyword evidence="3" id="KW-0418">Kinase</keyword>
<feature type="compositionally biased region" description="Basic and acidic residues" evidence="1">
    <location>
        <begin position="423"/>
        <end position="432"/>
    </location>
</feature>
<dbReference type="PROSITE" id="PS50011">
    <property type="entry name" value="PROTEIN_KINASE_DOM"/>
    <property type="match status" value="1"/>
</dbReference>
<feature type="region of interest" description="Disordered" evidence="1">
    <location>
        <begin position="280"/>
        <end position="346"/>
    </location>
</feature>
<gene>
    <name evidence="3" type="ORF">ZHAS_00017056</name>
</gene>
<dbReference type="GO" id="GO:0004674">
    <property type="term" value="F:protein serine/threonine kinase activity"/>
    <property type="evidence" value="ECO:0007669"/>
    <property type="project" value="TreeGrafter"/>
</dbReference>
<organism evidence="3">
    <name type="scientific">Anopheles sinensis</name>
    <name type="common">Mosquito</name>
    <dbReference type="NCBI Taxonomy" id="74873"/>
    <lineage>
        <taxon>Eukaryota</taxon>
        <taxon>Metazoa</taxon>
        <taxon>Ecdysozoa</taxon>
        <taxon>Arthropoda</taxon>
        <taxon>Hexapoda</taxon>
        <taxon>Insecta</taxon>
        <taxon>Pterygota</taxon>
        <taxon>Neoptera</taxon>
        <taxon>Endopterygota</taxon>
        <taxon>Diptera</taxon>
        <taxon>Nematocera</taxon>
        <taxon>Culicoidea</taxon>
        <taxon>Culicidae</taxon>
        <taxon>Anophelinae</taxon>
        <taxon>Anopheles</taxon>
    </lineage>
</organism>
<dbReference type="PANTHER" id="PTHR24361">
    <property type="entry name" value="MITOGEN-ACTIVATED KINASE KINASE KINASE"/>
    <property type="match status" value="1"/>
</dbReference>
<dbReference type="InterPro" id="IPR011009">
    <property type="entry name" value="Kinase-like_dom_sf"/>
</dbReference>
<keyword evidence="3" id="KW-0808">Transferase</keyword>
<feature type="compositionally biased region" description="Basic and acidic residues" evidence="1">
    <location>
        <begin position="617"/>
        <end position="628"/>
    </location>
</feature>
<dbReference type="InterPro" id="IPR053235">
    <property type="entry name" value="Ser_Thr_kinase"/>
</dbReference>
<dbReference type="VEuPathDB" id="VectorBase:ASIC017056"/>
<dbReference type="GO" id="GO:0005737">
    <property type="term" value="C:cytoplasm"/>
    <property type="evidence" value="ECO:0007669"/>
    <property type="project" value="TreeGrafter"/>
</dbReference>
<dbReference type="OMA" id="IMDETIR"/>
<dbReference type="EMBL" id="ATLV01023386">
    <property type="status" value="NOT_ANNOTATED_CDS"/>
    <property type="molecule type" value="Genomic_DNA"/>
</dbReference>
<evidence type="ECO:0000313" key="3">
    <source>
        <dbReference type="EMBL" id="KFB49044.1"/>
    </source>
</evidence>
<reference evidence="4" key="2">
    <citation type="submission" date="2020-05" db="UniProtKB">
        <authorList>
            <consortium name="EnsemblMetazoa"/>
        </authorList>
    </citation>
    <scope>IDENTIFICATION</scope>
</reference>